<proteinExistence type="predicted"/>
<evidence type="ECO:0000313" key="1">
    <source>
        <dbReference type="EMBL" id="TGX42254.1"/>
    </source>
</evidence>
<name>A0A4S1WGN5_9SPHN</name>
<dbReference type="RefSeq" id="WP_135984555.1">
    <property type="nucleotide sequence ID" value="NZ_JAASQM010000004.1"/>
</dbReference>
<dbReference type="Proteomes" id="UP000309848">
    <property type="component" value="Unassembled WGS sequence"/>
</dbReference>
<accession>A0A4S1WGN5</accession>
<keyword evidence="2" id="KW-1185">Reference proteome</keyword>
<evidence type="ECO:0000313" key="2">
    <source>
        <dbReference type="Proteomes" id="UP000309848"/>
    </source>
</evidence>
<reference evidence="1 2" key="1">
    <citation type="submission" date="2019-04" db="EMBL/GenBank/DDBJ databases">
        <title>Sphingomonas psychrotolerans sp. nov., isolated from soil in the Tianshan Mountains, Xinjiang, China.</title>
        <authorList>
            <person name="Luo Y."/>
            <person name="Sheng H."/>
        </authorList>
    </citation>
    <scope>NUCLEOTIDE SEQUENCE [LARGE SCALE GENOMIC DNA]</scope>
    <source>
        <strain evidence="1 2">KIS18-15</strain>
    </source>
</reference>
<gene>
    <name evidence="1" type="ORF">E5A74_10375</name>
</gene>
<protein>
    <submittedName>
        <fullName evidence="1">Uncharacterized protein</fullName>
    </submittedName>
</protein>
<comment type="caution">
    <text evidence="1">The sequence shown here is derived from an EMBL/GenBank/DDBJ whole genome shotgun (WGS) entry which is preliminary data.</text>
</comment>
<dbReference type="EMBL" id="SRXU01000004">
    <property type="protein sequence ID" value="TGX42254.1"/>
    <property type="molecule type" value="Genomic_DNA"/>
</dbReference>
<sequence>MPFSNEVEQPIERSFERRLAGAQLSQRFPPRGGRIGGQVEPAGQQFLESLGRQHTPFDRTRHDIVQLGHRDAAPLAGAYA</sequence>
<dbReference type="AlphaFoldDB" id="A0A4S1WGN5"/>
<organism evidence="1 2">
    <name type="scientific">Sphingomonas naasensis</name>
    <dbReference type="NCBI Taxonomy" id="1344951"/>
    <lineage>
        <taxon>Bacteria</taxon>
        <taxon>Pseudomonadati</taxon>
        <taxon>Pseudomonadota</taxon>
        <taxon>Alphaproteobacteria</taxon>
        <taxon>Sphingomonadales</taxon>
        <taxon>Sphingomonadaceae</taxon>
        <taxon>Sphingomonas</taxon>
    </lineage>
</organism>